<evidence type="ECO:0000313" key="3">
    <source>
        <dbReference type="Proteomes" id="UP000011693"/>
    </source>
</evidence>
<evidence type="ECO:0000256" key="1">
    <source>
        <dbReference type="SAM" id="Phobius"/>
    </source>
</evidence>
<sequence length="112" mass="11772">MSSLPPILESLTIAIAIAALLLLAWLGYREADRRDCDARTRIGAASGLGVLGASGFLVPVWFDETFYAMLFGGSGAVPYGVSSPTLSAAHLAVGIATTIGALGVYWQRRESR</sequence>
<comment type="caution">
    <text evidence="2">The sequence shown here is derived from an EMBL/GenBank/DDBJ whole genome shotgun (WGS) entry which is preliminary data.</text>
</comment>
<dbReference type="EMBL" id="AOIN01000056">
    <property type="protein sequence ID" value="ELY99724.1"/>
    <property type="molecule type" value="Genomic_DNA"/>
</dbReference>
<feature type="transmembrane region" description="Helical" evidence="1">
    <location>
        <begin position="6"/>
        <end position="28"/>
    </location>
</feature>
<keyword evidence="1" id="KW-1133">Transmembrane helix</keyword>
<feature type="transmembrane region" description="Helical" evidence="1">
    <location>
        <begin position="40"/>
        <end position="62"/>
    </location>
</feature>
<reference evidence="2 3" key="1">
    <citation type="journal article" date="2014" name="PLoS Genet.">
        <title>Phylogenetically driven sequencing of extremely halophilic archaea reveals strategies for static and dynamic osmo-response.</title>
        <authorList>
            <person name="Becker E.A."/>
            <person name="Seitzer P.M."/>
            <person name="Tritt A."/>
            <person name="Larsen D."/>
            <person name="Krusor M."/>
            <person name="Yao A.I."/>
            <person name="Wu D."/>
            <person name="Madern D."/>
            <person name="Eisen J.A."/>
            <person name="Darling A.E."/>
            <person name="Facciotti M.T."/>
        </authorList>
    </citation>
    <scope>NUCLEOTIDE SEQUENCE [LARGE SCALE GENOMIC DNA]</scope>
    <source>
        <strain evidence="2 3">JCM 10990</strain>
    </source>
</reference>
<keyword evidence="1" id="KW-0812">Transmembrane</keyword>
<evidence type="ECO:0000313" key="2">
    <source>
        <dbReference type="EMBL" id="ELY99724.1"/>
    </source>
</evidence>
<keyword evidence="1" id="KW-0472">Membrane</keyword>
<dbReference type="AlphaFoldDB" id="M0AME0"/>
<dbReference type="Proteomes" id="UP000011693">
    <property type="component" value="Unassembled WGS sequence"/>
</dbReference>
<name>M0AME0_9EURY</name>
<protein>
    <submittedName>
        <fullName evidence="2">Uncharacterized protein</fullName>
    </submittedName>
</protein>
<gene>
    <name evidence="2" type="ORF">C482_09572</name>
</gene>
<proteinExistence type="predicted"/>
<accession>M0AME0</accession>
<dbReference type="RefSeq" id="WP_006167325.1">
    <property type="nucleotide sequence ID" value="NZ_AOIN01000056.1"/>
</dbReference>
<organism evidence="2 3">
    <name type="scientific">Natrialba chahannaoensis JCM 10990</name>
    <dbReference type="NCBI Taxonomy" id="1227492"/>
    <lineage>
        <taxon>Archaea</taxon>
        <taxon>Methanobacteriati</taxon>
        <taxon>Methanobacteriota</taxon>
        <taxon>Stenosarchaea group</taxon>
        <taxon>Halobacteria</taxon>
        <taxon>Halobacteriales</taxon>
        <taxon>Natrialbaceae</taxon>
        <taxon>Natrialba</taxon>
    </lineage>
</organism>
<keyword evidence="3" id="KW-1185">Reference proteome</keyword>
<dbReference type="PATRIC" id="fig|1227492.4.peg.1874"/>
<feature type="transmembrane region" description="Helical" evidence="1">
    <location>
        <begin position="88"/>
        <end position="106"/>
    </location>
</feature>